<evidence type="ECO:0000256" key="10">
    <source>
        <dbReference type="ARBA" id="ARBA00023027"/>
    </source>
</evidence>
<keyword evidence="7 17" id="KW-0067">ATP-binding</keyword>
<dbReference type="PANTHER" id="PTHR12592:SF0">
    <property type="entry name" value="ATP-DEPENDENT (S)-NAD(P)H-HYDRATE DEHYDRATASE"/>
    <property type="match status" value="1"/>
</dbReference>
<comment type="catalytic activity">
    <reaction evidence="16 17 18">
        <text>(6S)-NADPHX + ADP = AMP + phosphate + NADPH + H(+)</text>
        <dbReference type="Rhea" id="RHEA:32235"/>
        <dbReference type="ChEBI" id="CHEBI:15378"/>
        <dbReference type="ChEBI" id="CHEBI:43474"/>
        <dbReference type="ChEBI" id="CHEBI:57783"/>
        <dbReference type="ChEBI" id="CHEBI:64076"/>
        <dbReference type="ChEBI" id="CHEBI:456215"/>
        <dbReference type="ChEBI" id="CHEBI:456216"/>
        <dbReference type="EC" id="4.2.1.136"/>
    </reaction>
</comment>
<keyword evidence="6 17" id="KW-0547">Nucleotide-binding</keyword>
<keyword evidence="22" id="KW-1185">Reference proteome</keyword>
<dbReference type="GO" id="GO:0005524">
    <property type="term" value="F:ATP binding"/>
    <property type="evidence" value="ECO:0007669"/>
    <property type="project" value="UniProtKB-UniRule"/>
</dbReference>
<feature type="domain" description="YjeF N-terminal" evidence="20">
    <location>
        <begin position="10"/>
        <end position="227"/>
    </location>
</feature>
<dbReference type="InterPro" id="IPR004443">
    <property type="entry name" value="YjeF_N_dom"/>
</dbReference>
<protein>
    <recommendedName>
        <fullName evidence="17">ADP-dependent (S)-NAD(P)H-hydrate dehydratase</fullName>
        <ecNumber evidence="17">4.2.1.136</ecNumber>
    </recommendedName>
    <alternativeName>
        <fullName evidence="17">ADP-dependent NAD(P)HX dehydratase</fullName>
    </alternativeName>
</protein>
<evidence type="ECO:0000256" key="17">
    <source>
        <dbReference type="HAMAP-Rule" id="MF_01965"/>
    </source>
</evidence>
<dbReference type="Gene3D" id="3.40.1190.20">
    <property type="match status" value="1"/>
</dbReference>
<feature type="domain" description="YjeF C-terminal" evidence="19">
    <location>
        <begin position="261"/>
        <end position="523"/>
    </location>
</feature>
<evidence type="ECO:0000256" key="13">
    <source>
        <dbReference type="ARBA" id="ARBA00023268"/>
    </source>
</evidence>
<comment type="similarity">
    <text evidence="17">Belongs to the NnrD/CARKD family.</text>
</comment>
<comment type="catalytic activity">
    <reaction evidence="1 18">
        <text>(6R)-NADHX = (6S)-NADHX</text>
        <dbReference type="Rhea" id="RHEA:32215"/>
        <dbReference type="ChEBI" id="CHEBI:64074"/>
        <dbReference type="ChEBI" id="CHEBI:64075"/>
        <dbReference type="EC" id="5.1.99.6"/>
    </reaction>
</comment>
<evidence type="ECO:0000256" key="2">
    <source>
        <dbReference type="ARBA" id="ARBA00000909"/>
    </source>
</evidence>
<evidence type="ECO:0000256" key="18">
    <source>
        <dbReference type="PIRNR" id="PIRNR017184"/>
    </source>
</evidence>
<comment type="catalytic activity">
    <reaction evidence="2 18">
        <text>(6R)-NADPHX = (6S)-NADPHX</text>
        <dbReference type="Rhea" id="RHEA:32227"/>
        <dbReference type="ChEBI" id="CHEBI:64076"/>
        <dbReference type="ChEBI" id="CHEBI:64077"/>
        <dbReference type="EC" id="5.1.99.6"/>
    </reaction>
</comment>
<dbReference type="GO" id="GO:0046872">
    <property type="term" value="F:metal ion binding"/>
    <property type="evidence" value="ECO:0007669"/>
    <property type="project" value="UniProtKB-UniRule"/>
</dbReference>
<dbReference type="KEGG" id="cfk:CFRA_11385"/>
<sequence>MEQLYTVEQVRNAERPLLDAEAEPDELMREAAAAVAATARDMLTDLAGEHAGRVVLLVGSGGNGGDALYAGARLQLDGHRVTAVLLGSHPHERALRALRDAGGVILDPADPGRDSGRDTDRSPALQADLAVDGVTGIGGRPGLRPDAAAVVADLEANRVPVLSVDVPSGIAADTGERLGADPDTGAPRHVTATVTVTFGGLRRVHALTPACGEVLLADIGLGGRMLSGILAEQPIADDEFFTRAIDRPGFRWSASNPARPVAAHRLLEAVEPGAGDDKYTGGVTGVAAGSATYPGAGVLATEGALRATSAMVRYAGGCREEVVRAHPEVVASDTVGAAGRVQSWVVGPGRGTGAQARAELAELLARPEPLVIDADALTVLAGDDALRRDVVKHGNCLLTPHAGEFARIGGETGPDRITAARALARELNATVLLKGRLTVVASAELATVVDSGHSWAATPGSGDVLSGLCGAWLARGGQVHAAAVTAAALHARAAWLAAQTPYGPAPIVASDIAAALPWATAEMEHAH</sequence>
<dbReference type="Pfam" id="PF01256">
    <property type="entry name" value="Carb_kinase"/>
    <property type="match status" value="1"/>
</dbReference>
<dbReference type="SUPFAM" id="SSF53613">
    <property type="entry name" value="Ribokinase-like"/>
    <property type="match status" value="1"/>
</dbReference>
<keyword evidence="9 18" id="KW-0630">Potassium</keyword>
<feature type="binding site" evidence="17">
    <location>
        <position position="401"/>
    </location>
    <ligand>
        <name>(6S)-NADPHX</name>
        <dbReference type="ChEBI" id="CHEBI:64076"/>
    </ligand>
</feature>
<dbReference type="InterPro" id="IPR030677">
    <property type="entry name" value="Nnr"/>
</dbReference>
<name>A0A1L7CV86_9CORY</name>
<comment type="subunit">
    <text evidence="17">Homotetramer.</text>
</comment>
<evidence type="ECO:0000256" key="1">
    <source>
        <dbReference type="ARBA" id="ARBA00000013"/>
    </source>
</evidence>
<organism evidence="21 22">
    <name type="scientific">Corynebacterium frankenforstense DSM 45800</name>
    <dbReference type="NCBI Taxonomy" id="1437875"/>
    <lineage>
        <taxon>Bacteria</taxon>
        <taxon>Bacillati</taxon>
        <taxon>Actinomycetota</taxon>
        <taxon>Actinomycetes</taxon>
        <taxon>Mycobacteriales</taxon>
        <taxon>Corynebacteriaceae</taxon>
        <taxon>Corynebacterium</taxon>
    </lineage>
</organism>
<evidence type="ECO:0000259" key="19">
    <source>
        <dbReference type="PROSITE" id="PS51383"/>
    </source>
</evidence>
<feature type="binding site" evidence="17">
    <location>
        <position position="462"/>
    </location>
    <ligand>
        <name>AMP</name>
        <dbReference type="ChEBI" id="CHEBI:456215"/>
    </ligand>
</feature>
<keyword evidence="13" id="KW-0511">Multifunctional enzyme</keyword>
<feature type="binding site" evidence="17">
    <location>
        <begin position="434"/>
        <end position="438"/>
    </location>
    <ligand>
        <name>AMP</name>
        <dbReference type="ChEBI" id="CHEBI:456215"/>
    </ligand>
</feature>
<dbReference type="OrthoDB" id="9806925at2"/>
<evidence type="ECO:0000256" key="16">
    <source>
        <dbReference type="ARBA" id="ARBA00049209"/>
    </source>
</evidence>
<dbReference type="PANTHER" id="PTHR12592">
    <property type="entry name" value="ATP-DEPENDENT (S)-NAD(P)H-HYDRATE DEHYDRATASE FAMILY MEMBER"/>
    <property type="match status" value="1"/>
</dbReference>
<feature type="binding site" evidence="17">
    <location>
        <position position="349"/>
    </location>
    <ligand>
        <name>(6S)-NADPHX</name>
        <dbReference type="ChEBI" id="CHEBI:64076"/>
    </ligand>
</feature>
<keyword evidence="5 18" id="KW-0479">Metal-binding</keyword>
<dbReference type="SUPFAM" id="SSF64153">
    <property type="entry name" value="YjeF N-terminal domain-like"/>
    <property type="match status" value="1"/>
</dbReference>
<evidence type="ECO:0000256" key="4">
    <source>
        <dbReference type="ARBA" id="ARBA00009524"/>
    </source>
</evidence>
<reference evidence="21 22" key="1">
    <citation type="submission" date="2014-08" db="EMBL/GenBank/DDBJ databases">
        <title>Complete genome sequence of Corynebacterium frankenforstense ST18(T) (=DSM 45800(T)), isolated from raw cow milk.</title>
        <authorList>
            <person name="Ruckert C."/>
            <person name="Albersmeier A."/>
            <person name="Winkler A."/>
            <person name="Lipski A."/>
            <person name="Kalinowski J."/>
        </authorList>
    </citation>
    <scope>NUCLEOTIDE SEQUENCE [LARGE SCALE GENOMIC DNA]</scope>
    <source>
        <strain evidence="21 22">ST18</strain>
    </source>
</reference>
<keyword evidence="11 18" id="KW-0413">Isomerase</keyword>
<comment type="cofactor">
    <cofactor evidence="18">
        <name>K(+)</name>
        <dbReference type="ChEBI" id="CHEBI:29103"/>
    </cofactor>
    <text evidence="18">Binds 1 potassium ion per subunit.</text>
</comment>
<keyword evidence="10 17" id="KW-0520">NAD</keyword>
<dbReference type="AlphaFoldDB" id="A0A1L7CV86"/>
<gene>
    <name evidence="17" type="primary">nnrD</name>
    <name evidence="21" type="ORF">CFRA_11385</name>
</gene>
<dbReference type="HAMAP" id="MF_01965">
    <property type="entry name" value="NADHX_dehydratase"/>
    <property type="match status" value="1"/>
</dbReference>
<evidence type="ECO:0000256" key="5">
    <source>
        <dbReference type="ARBA" id="ARBA00022723"/>
    </source>
</evidence>
<keyword evidence="12 17" id="KW-0456">Lyase</keyword>
<comment type="function">
    <text evidence="17">Catalyzes the dehydration of the S-form of NAD(P)HX at the expense of ADP, which is converted to AMP. Together with NAD(P)HX epimerase, which catalyzes the epimerization of the S- and R-forms, the enzyme allows the repair of both epimers of NAD(P)HX, a damaged form of NAD(P)H that is a result of enzymatic or heat-dependent hydration.</text>
</comment>
<comment type="similarity">
    <text evidence="4 18">In the C-terminal section; belongs to the NnrD/CARKD family.</text>
</comment>
<evidence type="ECO:0000256" key="15">
    <source>
        <dbReference type="ARBA" id="ARBA00048238"/>
    </source>
</evidence>
<dbReference type="STRING" id="1437875.CFRA_11385"/>
<evidence type="ECO:0000256" key="14">
    <source>
        <dbReference type="ARBA" id="ARBA00025153"/>
    </source>
</evidence>
<evidence type="ECO:0000256" key="6">
    <source>
        <dbReference type="ARBA" id="ARBA00022741"/>
    </source>
</evidence>
<dbReference type="GO" id="GO:0046496">
    <property type="term" value="P:nicotinamide nucleotide metabolic process"/>
    <property type="evidence" value="ECO:0007669"/>
    <property type="project" value="UniProtKB-UniRule"/>
</dbReference>
<dbReference type="Proteomes" id="UP000185434">
    <property type="component" value="Chromosome"/>
</dbReference>
<evidence type="ECO:0000313" key="21">
    <source>
        <dbReference type="EMBL" id="APT89727.1"/>
    </source>
</evidence>
<evidence type="ECO:0000259" key="20">
    <source>
        <dbReference type="PROSITE" id="PS51385"/>
    </source>
</evidence>
<dbReference type="PIRSF" id="PIRSF017184">
    <property type="entry name" value="Nnr"/>
    <property type="match status" value="1"/>
</dbReference>
<dbReference type="Gene3D" id="3.40.50.10260">
    <property type="entry name" value="YjeF N-terminal domain"/>
    <property type="match status" value="1"/>
</dbReference>
<evidence type="ECO:0000256" key="3">
    <source>
        <dbReference type="ARBA" id="ARBA00006001"/>
    </source>
</evidence>
<dbReference type="CDD" id="cd01171">
    <property type="entry name" value="YXKO-related"/>
    <property type="match status" value="1"/>
</dbReference>
<dbReference type="GO" id="GO:0052856">
    <property type="term" value="F:NAD(P)HX epimerase activity"/>
    <property type="evidence" value="ECO:0007669"/>
    <property type="project" value="UniProtKB-EC"/>
</dbReference>
<evidence type="ECO:0000256" key="7">
    <source>
        <dbReference type="ARBA" id="ARBA00022840"/>
    </source>
</evidence>
<keyword evidence="8 17" id="KW-0521">NADP</keyword>
<dbReference type="PROSITE" id="PS51383">
    <property type="entry name" value="YJEF_C_3"/>
    <property type="match status" value="1"/>
</dbReference>
<dbReference type="PROSITE" id="PS51385">
    <property type="entry name" value="YJEF_N"/>
    <property type="match status" value="1"/>
</dbReference>
<comment type="catalytic activity">
    <reaction evidence="15 17 18">
        <text>(6S)-NADHX + ADP = AMP + phosphate + NADH + H(+)</text>
        <dbReference type="Rhea" id="RHEA:32223"/>
        <dbReference type="ChEBI" id="CHEBI:15378"/>
        <dbReference type="ChEBI" id="CHEBI:43474"/>
        <dbReference type="ChEBI" id="CHEBI:57945"/>
        <dbReference type="ChEBI" id="CHEBI:64074"/>
        <dbReference type="ChEBI" id="CHEBI:456215"/>
        <dbReference type="ChEBI" id="CHEBI:456216"/>
        <dbReference type="EC" id="4.2.1.136"/>
    </reaction>
</comment>
<feature type="binding site" evidence="17">
    <location>
        <position position="463"/>
    </location>
    <ligand>
        <name>(6S)-NADPHX</name>
        <dbReference type="ChEBI" id="CHEBI:64076"/>
    </ligand>
</feature>
<dbReference type="EMBL" id="CP009247">
    <property type="protein sequence ID" value="APT89727.1"/>
    <property type="molecule type" value="Genomic_DNA"/>
</dbReference>
<dbReference type="EC" id="4.2.1.136" evidence="17"/>
<comment type="function">
    <text evidence="14 18">Bifunctional enzyme that catalyzes the epimerization of the S- and R-forms of NAD(P)HX and the dehydration of the S-form of NAD(P)HX at the expense of ADP, which is converted to AMP. This allows the repair of both epimers of NAD(P)HX, a damaged form of NAD(P)H that is a result of enzymatic or heat-dependent hydration.</text>
</comment>
<comment type="cofactor">
    <cofactor evidence="17">
        <name>Mg(2+)</name>
        <dbReference type="ChEBI" id="CHEBI:18420"/>
    </cofactor>
</comment>
<feature type="binding site" evidence="17">
    <location>
        <position position="296"/>
    </location>
    <ligand>
        <name>(6S)-NADPHX</name>
        <dbReference type="ChEBI" id="CHEBI:64076"/>
    </ligand>
</feature>
<evidence type="ECO:0000256" key="9">
    <source>
        <dbReference type="ARBA" id="ARBA00022958"/>
    </source>
</evidence>
<evidence type="ECO:0000256" key="12">
    <source>
        <dbReference type="ARBA" id="ARBA00023239"/>
    </source>
</evidence>
<dbReference type="RefSeq" id="WP_075664719.1">
    <property type="nucleotide sequence ID" value="NZ_CP009247.1"/>
</dbReference>
<dbReference type="GO" id="GO:0110051">
    <property type="term" value="P:metabolite repair"/>
    <property type="evidence" value="ECO:0007669"/>
    <property type="project" value="TreeGrafter"/>
</dbReference>
<evidence type="ECO:0000313" key="22">
    <source>
        <dbReference type="Proteomes" id="UP000185434"/>
    </source>
</evidence>
<evidence type="ECO:0000256" key="11">
    <source>
        <dbReference type="ARBA" id="ARBA00023235"/>
    </source>
</evidence>
<dbReference type="InterPro" id="IPR000631">
    <property type="entry name" value="CARKD"/>
</dbReference>
<dbReference type="InterPro" id="IPR029056">
    <property type="entry name" value="Ribokinase-like"/>
</dbReference>
<dbReference type="Pfam" id="PF03853">
    <property type="entry name" value="YjeF_N"/>
    <property type="match status" value="1"/>
</dbReference>
<dbReference type="GO" id="GO:0052855">
    <property type="term" value="F:ADP-dependent NAD(P)H-hydrate dehydratase activity"/>
    <property type="evidence" value="ECO:0007669"/>
    <property type="project" value="UniProtKB-UniRule"/>
</dbReference>
<evidence type="ECO:0000256" key="8">
    <source>
        <dbReference type="ARBA" id="ARBA00022857"/>
    </source>
</evidence>
<proteinExistence type="inferred from homology"/>
<dbReference type="InterPro" id="IPR036652">
    <property type="entry name" value="YjeF_N_dom_sf"/>
</dbReference>
<accession>A0A1L7CV86</accession>
<comment type="similarity">
    <text evidence="3 18">In the N-terminal section; belongs to the NnrE/AIBP family.</text>
</comment>